<dbReference type="GeneID" id="19979775"/>
<accession>V9DPL7</accession>
<evidence type="ECO:0000313" key="2">
    <source>
        <dbReference type="Proteomes" id="UP000030678"/>
    </source>
</evidence>
<protein>
    <submittedName>
        <fullName evidence="1">Uncharacterized protein</fullName>
    </submittedName>
</protein>
<proteinExistence type="predicted"/>
<name>V9DPL7_9EURO</name>
<dbReference type="OrthoDB" id="10602771at2759"/>
<sequence length="170" mass="18526">MGTHSLRATGLPISHSTSYHLLRARLSVEGPPAAGFGSQSAWWIPPRPATSVTRSTPIFLKAARKARRPYKFMNIIWVCPDEVRLTVPNAVNQNLAGGKFIFVGDADFPPGHERTIAMLNVTDAGHDPPIAITNVQVMVGYDGSNQGKPATNYFVCERGILRQPIHMAVP</sequence>
<dbReference type="RefSeq" id="XP_008722904.1">
    <property type="nucleotide sequence ID" value="XM_008724682.1"/>
</dbReference>
<dbReference type="HOGENOM" id="CLU_1570451_0_0_1"/>
<dbReference type="EMBL" id="KB822697">
    <property type="protein sequence ID" value="ETI28830.1"/>
    <property type="molecule type" value="Genomic_DNA"/>
</dbReference>
<reference evidence="1 2" key="1">
    <citation type="submission" date="2013-03" db="EMBL/GenBank/DDBJ databases">
        <title>The Genome Sequence of Cladophialophora carrionii CBS 160.54.</title>
        <authorList>
            <consortium name="The Broad Institute Genomics Platform"/>
            <person name="Cuomo C."/>
            <person name="de Hoog S."/>
            <person name="Gorbushina A."/>
            <person name="Walker B."/>
            <person name="Young S.K."/>
            <person name="Zeng Q."/>
            <person name="Gargeya S."/>
            <person name="Fitzgerald M."/>
            <person name="Haas B."/>
            <person name="Abouelleil A."/>
            <person name="Allen A.W."/>
            <person name="Alvarado L."/>
            <person name="Arachchi H.M."/>
            <person name="Berlin A.M."/>
            <person name="Chapman S.B."/>
            <person name="Gainer-Dewar J."/>
            <person name="Goldberg J."/>
            <person name="Griggs A."/>
            <person name="Gujja S."/>
            <person name="Hansen M."/>
            <person name="Howarth C."/>
            <person name="Imamovic A."/>
            <person name="Ireland A."/>
            <person name="Larimer J."/>
            <person name="McCowan C."/>
            <person name="Murphy C."/>
            <person name="Pearson M."/>
            <person name="Poon T.W."/>
            <person name="Priest M."/>
            <person name="Roberts A."/>
            <person name="Saif S."/>
            <person name="Shea T."/>
            <person name="Sisk P."/>
            <person name="Sykes S."/>
            <person name="Wortman J."/>
            <person name="Nusbaum C."/>
            <person name="Birren B."/>
        </authorList>
    </citation>
    <scope>NUCLEOTIDE SEQUENCE [LARGE SCALE GENOMIC DNA]</scope>
    <source>
        <strain evidence="1 2">CBS 160.54</strain>
    </source>
</reference>
<organism evidence="1 2">
    <name type="scientific">Cladophialophora carrionii CBS 160.54</name>
    <dbReference type="NCBI Taxonomy" id="1279043"/>
    <lineage>
        <taxon>Eukaryota</taxon>
        <taxon>Fungi</taxon>
        <taxon>Dikarya</taxon>
        <taxon>Ascomycota</taxon>
        <taxon>Pezizomycotina</taxon>
        <taxon>Eurotiomycetes</taxon>
        <taxon>Chaetothyriomycetidae</taxon>
        <taxon>Chaetothyriales</taxon>
        <taxon>Herpotrichiellaceae</taxon>
        <taxon>Cladophialophora</taxon>
    </lineage>
</organism>
<dbReference type="VEuPathDB" id="FungiDB:G647_01282"/>
<dbReference type="Proteomes" id="UP000030678">
    <property type="component" value="Unassembled WGS sequence"/>
</dbReference>
<gene>
    <name evidence="1" type="ORF">G647_01282</name>
</gene>
<dbReference type="AlphaFoldDB" id="V9DPL7"/>
<evidence type="ECO:0000313" key="1">
    <source>
        <dbReference type="EMBL" id="ETI28830.1"/>
    </source>
</evidence>